<proteinExistence type="inferred from homology"/>
<comment type="catalytic activity">
    <reaction evidence="1 9">
        <text>N-(5-phospho-beta-D-ribosyl)anthranilate = 1-(2-carboxyphenylamino)-1-deoxy-D-ribulose 5-phosphate</text>
        <dbReference type="Rhea" id="RHEA:21540"/>
        <dbReference type="ChEBI" id="CHEBI:18277"/>
        <dbReference type="ChEBI" id="CHEBI:58613"/>
        <dbReference type="EC" id="5.3.1.24"/>
    </reaction>
</comment>
<comment type="caution">
    <text evidence="11">The sequence shown here is derived from an EMBL/GenBank/DDBJ whole genome shotgun (WGS) entry which is preliminary data.</text>
</comment>
<dbReference type="InterPro" id="IPR044643">
    <property type="entry name" value="TrpF_fam"/>
</dbReference>
<sequence>MSKIKICGIRREDDIIYVNKYLPEFIGFIFAPSKRRISFGEAADLAKNLDPSIKKVGVFVNESCENIDEAINKCDLDVVQIHGDEDPCYFEKLKNKTLSLSKDKRVEVWKALRVKDEMSLLEMGNYKVDGFVLDTFIEGSYGGAGKTFDWTLAVNAKKYGKIILAGGLTSENLIDAINIVNPMVFDVSSGVETDGYKDEKKICDFIRIARSY</sequence>
<evidence type="ECO:0000256" key="7">
    <source>
        <dbReference type="ARBA" id="ARBA00023141"/>
    </source>
</evidence>
<feature type="domain" description="N-(5'phosphoribosyl) anthranilate isomerase (PRAI)" evidence="10">
    <location>
        <begin position="4"/>
        <end position="206"/>
    </location>
</feature>
<dbReference type="InterPro" id="IPR013785">
    <property type="entry name" value="Aldolase_TIM"/>
</dbReference>
<evidence type="ECO:0000256" key="5">
    <source>
        <dbReference type="ARBA" id="ARBA00022605"/>
    </source>
</evidence>
<name>A0A0L6JHU1_9FIRM</name>
<dbReference type="SUPFAM" id="SSF51366">
    <property type="entry name" value="Ribulose-phoshate binding barrel"/>
    <property type="match status" value="1"/>
</dbReference>
<keyword evidence="7 9" id="KW-0057">Aromatic amino acid biosynthesis</keyword>
<dbReference type="eggNOG" id="COG0135">
    <property type="taxonomic scope" value="Bacteria"/>
</dbReference>
<keyword evidence="8 9" id="KW-0413">Isomerase</keyword>
<evidence type="ECO:0000256" key="4">
    <source>
        <dbReference type="ARBA" id="ARBA00022272"/>
    </source>
</evidence>
<accession>A0A0L6JHU1</accession>
<dbReference type="PATRIC" id="fig|398512.5.peg.561"/>
<dbReference type="HAMAP" id="MF_00135">
    <property type="entry name" value="PRAI"/>
    <property type="match status" value="1"/>
</dbReference>
<dbReference type="STRING" id="398512.Bccel_0540"/>
<keyword evidence="6 9" id="KW-0822">Tryptophan biosynthesis</keyword>
<reference evidence="12" key="1">
    <citation type="submission" date="2015-07" db="EMBL/GenBank/DDBJ databases">
        <title>Near-Complete Genome Sequence of the Cellulolytic Bacterium Bacteroides (Pseudobacteroides) cellulosolvens ATCC 35603.</title>
        <authorList>
            <person name="Dassa B."/>
            <person name="Utturkar S.M."/>
            <person name="Klingeman D.M."/>
            <person name="Hurt R.A."/>
            <person name="Keller M."/>
            <person name="Xu J."/>
            <person name="Reddy Y.H.K."/>
            <person name="Borovok I."/>
            <person name="Grinberg I.R."/>
            <person name="Lamed R."/>
            <person name="Zhivin O."/>
            <person name="Bayer E.A."/>
            <person name="Brown S.D."/>
        </authorList>
    </citation>
    <scope>NUCLEOTIDE SEQUENCE [LARGE SCALE GENOMIC DNA]</scope>
    <source>
        <strain evidence="12">DSM 2933</strain>
    </source>
</reference>
<evidence type="ECO:0000313" key="12">
    <source>
        <dbReference type="Proteomes" id="UP000036923"/>
    </source>
</evidence>
<dbReference type="InterPro" id="IPR011060">
    <property type="entry name" value="RibuloseP-bd_barrel"/>
</dbReference>
<dbReference type="EMBL" id="LGTC01000001">
    <property type="protein sequence ID" value="KNY25283.1"/>
    <property type="molecule type" value="Genomic_DNA"/>
</dbReference>
<comment type="pathway">
    <text evidence="2 9">Amino-acid biosynthesis; L-tryptophan biosynthesis; L-tryptophan from chorismate: step 3/5.</text>
</comment>
<dbReference type="AlphaFoldDB" id="A0A0L6JHU1"/>
<evidence type="ECO:0000256" key="6">
    <source>
        <dbReference type="ARBA" id="ARBA00022822"/>
    </source>
</evidence>
<evidence type="ECO:0000256" key="2">
    <source>
        <dbReference type="ARBA" id="ARBA00004664"/>
    </source>
</evidence>
<dbReference type="EC" id="5.3.1.24" evidence="3 9"/>
<evidence type="ECO:0000256" key="8">
    <source>
        <dbReference type="ARBA" id="ARBA00023235"/>
    </source>
</evidence>
<dbReference type="CDD" id="cd00405">
    <property type="entry name" value="PRAI"/>
    <property type="match status" value="1"/>
</dbReference>
<dbReference type="PANTHER" id="PTHR42894">
    <property type="entry name" value="N-(5'-PHOSPHORIBOSYL)ANTHRANILATE ISOMERASE"/>
    <property type="match status" value="1"/>
</dbReference>
<evidence type="ECO:0000313" key="11">
    <source>
        <dbReference type="EMBL" id="KNY25283.1"/>
    </source>
</evidence>
<dbReference type="Pfam" id="PF00697">
    <property type="entry name" value="PRAI"/>
    <property type="match status" value="1"/>
</dbReference>
<dbReference type="UniPathway" id="UPA00035">
    <property type="reaction ID" value="UER00042"/>
</dbReference>
<dbReference type="OrthoDB" id="9786954at2"/>
<evidence type="ECO:0000259" key="10">
    <source>
        <dbReference type="Pfam" id="PF00697"/>
    </source>
</evidence>
<protein>
    <recommendedName>
        <fullName evidence="4 9">N-(5'-phosphoribosyl)anthranilate isomerase</fullName>
        <shortName evidence="9">PRAI</shortName>
        <ecNumber evidence="3 9">5.3.1.24</ecNumber>
    </recommendedName>
</protein>
<dbReference type="Proteomes" id="UP000036923">
    <property type="component" value="Unassembled WGS sequence"/>
</dbReference>
<dbReference type="RefSeq" id="WP_036946612.1">
    <property type="nucleotide sequence ID" value="NZ_KN050763.1"/>
</dbReference>
<evidence type="ECO:0000256" key="1">
    <source>
        <dbReference type="ARBA" id="ARBA00001164"/>
    </source>
</evidence>
<organism evidence="11 12">
    <name type="scientific">Pseudobacteroides cellulosolvens ATCC 35603 = DSM 2933</name>
    <dbReference type="NCBI Taxonomy" id="398512"/>
    <lineage>
        <taxon>Bacteria</taxon>
        <taxon>Bacillati</taxon>
        <taxon>Bacillota</taxon>
        <taxon>Clostridia</taxon>
        <taxon>Eubacteriales</taxon>
        <taxon>Oscillospiraceae</taxon>
        <taxon>Pseudobacteroides</taxon>
    </lineage>
</organism>
<comment type="similarity">
    <text evidence="9">Belongs to the TrpF family.</text>
</comment>
<dbReference type="Gene3D" id="3.20.20.70">
    <property type="entry name" value="Aldolase class I"/>
    <property type="match status" value="1"/>
</dbReference>
<gene>
    <name evidence="9" type="primary">trpF</name>
    <name evidence="11" type="ORF">Bccel_0540</name>
</gene>
<dbReference type="PANTHER" id="PTHR42894:SF1">
    <property type="entry name" value="N-(5'-PHOSPHORIBOSYL)ANTHRANILATE ISOMERASE"/>
    <property type="match status" value="1"/>
</dbReference>
<dbReference type="GO" id="GO:0000162">
    <property type="term" value="P:L-tryptophan biosynthetic process"/>
    <property type="evidence" value="ECO:0007669"/>
    <property type="project" value="UniProtKB-UniRule"/>
</dbReference>
<keyword evidence="12" id="KW-1185">Reference proteome</keyword>
<evidence type="ECO:0000256" key="9">
    <source>
        <dbReference type="HAMAP-Rule" id="MF_00135"/>
    </source>
</evidence>
<evidence type="ECO:0000256" key="3">
    <source>
        <dbReference type="ARBA" id="ARBA00012572"/>
    </source>
</evidence>
<keyword evidence="5 9" id="KW-0028">Amino-acid biosynthesis</keyword>
<dbReference type="InterPro" id="IPR001240">
    <property type="entry name" value="PRAI_dom"/>
</dbReference>
<dbReference type="GO" id="GO:0004640">
    <property type="term" value="F:phosphoribosylanthranilate isomerase activity"/>
    <property type="evidence" value="ECO:0007669"/>
    <property type="project" value="UniProtKB-UniRule"/>
</dbReference>